<dbReference type="Pfam" id="PF00672">
    <property type="entry name" value="HAMP"/>
    <property type="match status" value="1"/>
</dbReference>
<comment type="subcellular location">
    <subcellularLocation>
        <location evidence="2">Cell membrane</location>
        <topology evidence="2">Multi-pass membrane protein</topology>
    </subcellularLocation>
</comment>
<dbReference type="GO" id="GO:0000155">
    <property type="term" value="F:phosphorelay sensor kinase activity"/>
    <property type="evidence" value="ECO:0007669"/>
    <property type="project" value="InterPro"/>
</dbReference>
<evidence type="ECO:0000256" key="11">
    <source>
        <dbReference type="SAM" id="Coils"/>
    </source>
</evidence>
<dbReference type="SUPFAM" id="SSF47384">
    <property type="entry name" value="Homodimeric domain of signal transducing histidine kinase"/>
    <property type="match status" value="1"/>
</dbReference>
<keyword evidence="10 12" id="KW-0472">Membrane</keyword>
<evidence type="ECO:0000313" key="15">
    <source>
        <dbReference type="EMBL" id="SDE50263.1"/>
    </source>
</evidence>
<evidence type="ECO:0000259" key="13">
    <source>
        <dbReference type="PROSITE" id="PS50109"/>
    </source>
</evidence>
<dbReference type="Pfam" id="PF00512">
    <property type="entry name" value="HisKA"/>
    <property type="match status" value="1"/>
</dbReference>
<gene>
    <name evidence="15" type="ORF">SAMN04488239_12120</name>
</gene>
<keyword evidence="9 12" id="KW-1133">Transmembrane helix</keyword>
<dbReference type="RefSeq" id="WP_093036811.1">
    <property type="nucleotide sequence ID" value="NZ_FMZV01000021.1"/>
</dbReference>
<evidence type="ECO:0000256" key="8">
    <source>
        <dbReference type="ARBA" id="ARBA00022777"/>
    </source>
</evidence>
<dbReference type="STRING" id="639004.SAMN04488239_12120"/>
<feature type="domain" description="HAMP" evidence="14">
    <location>
        <begin position="333"/>
        <end position="386"/>
    </location>
</feature>
<dbReference type="InterPro" id="IPR003661">
    <property type="entry name" value="HisK_dim/P_dom"/>
</dbReference>
<keyword evidence="11" id="KW-0175">Coiled coil</keyword>
<dbReference type="Gene3D" id="6.10.340.10">
    <property type="match status" value="1"/>
</dbReference>
<dbReference type="PANTHER" id="PTHR43065">
    <property type="entry name" value="SENSOR HISTIDINE KINASE"/>
    <property type="match status" value="1"/>
</dbReference>
<reference evidence="16" key="1">
    <citation type="submission" date="2016-10" db="EMBL/GenBank/DDBJ databases">
        <authorList>
            <person name="Varghese N."/>
            <person name="Submissions S."/>
        </authorList>
    </citation>
    <scope>NUCLEOTIDE SEQUENCE [LARGE SCALE GENOMIC DNA]</scope>
    <source>
        <strain evidence="16">CGMCC 1.9108</strain>
    </source>
</reference>
<feature type="coiled-coil region" evidence="11">
    <location>
        <begin position="392"/>
        <end position="419"/>
    </location>
</feature>
<dbReference type="Gene3D" id="1.10.287.130">
    <property type="match status" value="1"/>
</dbReference>
<name>A0A1G7DFH3_9RHOB</name>
<keyword evidence="8 15" id="KW-0418">Kinase</keyword>
<evidence type="ECO:0000256" key="2">
    <source>
        <dbReference type="ARBA" id="ARBA00004651"/>
    </source>
</evidence>
<dbReference type="SMART" id="SM00304">
    <property type="entry name" value="HAMP"/>
    <property type="match status" value="1"/>
</dbReference>
<dbReference type="SUPFAM" id="SSF55874">
    <property type="entry name" value="ATPase domain of HSP90 chaperone/DNA topoisomerase II/histidine kinase"/>
    <property type="match status" value="1"/>
</dbReference>
<dbReference type="PROSITE" id="PS50885">
    <property type="entry name" value="HAMP"/>
    <property type="match status" value="1"/>
</dbReference>
<dbReference type="OrthoDB" id="7568856at2"/>
<dbReference type="CDD" id="cd00082">
    <property type="entry name" value="HisKA"/>
    <property type="match status" value="1"/>
</dbReference>
<evidence type="ECO:0000256" key="10">
    <source>
        <dbReference type="ARBA" id="ARBA00023136"/>
    </source>
</evidence>
<proteinExistence type="predicted"/>
<protein>
    <recommendedName>
        <fullName evidence="3">histidine kinase</fullName>
        <ecNumber evidence="3">2.7.13.3</ecNumber>
    </recommendedName>
</protein>
<dbReference type="Proteomes" id="UP000199628">
    <property type="component" value="Unassembled WGS sequence"/>
</dbReference>
<dbReference type="SMART" id="SM00388">
    <property type="entry name" value="HisKA"/>
    <property type="match status" value="1"/>
</dbReference>
<evidence type="ECO:0000313" key="16">
    <source>
        <dbReference type="Proteomes" id="UP000199628"/>
    </source>
</evidence>
<evidence type="ECO:0000256" key="5">
    <source>
        <dbReference type="ARBA" id="ARBA00022553"/>
    </source>
</evidence>
<dbReference type="Pfam" id="PF02518">
    <property type="entry name" value="HATPase_c"/>
    <property type="match status" value="1"/>
</dbReference>
<accession>A0A1G7DFH3</accession>
<dbReference type="GO" id="GO:0005886">
    <property type="term" value="C:plasma membrane"/>
    <property type="evidence" value="ECO:0007669"/>
    <property type="project" value="UniProtKB-SubCell"/>
</dbReference>
<dbReference type="InterPro" id="IPR029151">
    <property type="entry name" value="Sensor-like_sf"/>
</dbReference>
<evidence type="ECO:0000256" key="3">
    <source>
        <dbReference type="ARBA" id="ARBA00012438"/>
    </source>
</evidence>
<dbReference type="PRINTS" id="PR00344">
    <property type="entry name" value="BCTRLSENSOR"/>
</dbReference>
<dbReference type="InterPro" id="IPR003660">
    <property type="entry name" value="HAMP_dom"/>
</dbReference>
<evidence type="ECO:0000256" key="6">
    <source>
        <dbReference type="ARBA" id="ARBA00022679"/>
    </source>
</evidence>
<evidence type="ECO:0000256" key="12">
    <source>
        <dbReference type="SAM" id="Phobius"/>
    </source>
</evidence>
<dbReference type="Gene3D" id="3.30.565.10">
    <property type="entry name" value="Histidine kinase-like ATPase, C-terminal domain"/>
    <property type="match status" value="1"/>
</dbReference>
<keyword evidence="16" id="KW-1185">Reference proteome</keyword>
<organism evidence="15 16">
    <name type="scientific">Ruegeria marina</name>
    <dbReference type="NCBI Taxonomy" id="639004"/>
    <lineage>
        <taxon>Bacteria</taxon>
        <taxon>Pseudomonadati</taxon>
        <taxon>Pseudomonadota</taxon>
        <taxon>Alphaproteobacteria</taxon>
        <taxon>Rhodobacterales</taxon>
        <taxon>Roseobacteraceae</taxon>
        <taxon>Ruegeria</taxon>
    </lineage>
</organism>
<sequence>MKSVRLRLLVLVLAPFAVLMPLMLMLGMTRWTADYDELLIANVESDLRIAEQYLSRLMTETRDDLAGVAESAEFARVLADEGAAAGPFFHQKREALGLDFLYYLPATAARDTAIRWPVVAQALDGIALAEIDIFDPETLTGLPGTLAERARIELIPTDAAVPTDRAVEDRGMVVHSAAPVRLDGFDGVLVGGILLNRNLDFIDRVNALVYLNAITGGDRQGTATLFLDDVRISTNVRLFEDVRALGTRVSAVVRNSVLGQGETWLARAFVVNDWYISGYLPLTDSFGERVGMLYVGFIEAPFTAEKRAAYLWMLGAFALVVAASVPVFLWQARSIFAPLERMTQTMRKVGEGDLSARNGDVGWRDEIGQVSGHLDDLLDQVQDRDARLRAWAEELNQRVEERTGELREANAKLEETFRQLVMSEKLASIGEITAGVAHEINNPVAVIQGNVDVIRMTLGEAAAPLKTELDLIDRQVGRIGEIVGKLLQFARPDEYSDEIGQVDPVPLVRDCLVLVDHLLSRTEIIALTQFGTVPPVRIAAGELQQVVINLVTNAVQAMGKEGQLALTLRQEDRDGIPGVALTVADTGAGLPDAVLEHLFDPFFTTKRGEGTGLGLSISQTLIQRAGGIITARNRPEGGALFHVWLPAGGEERD</sequence>
<dbReference type="SUPFAM" id="SSF103190">
    <property type="entry name" value="Sensory domain-like"/>
    <property type="match status" value="1"/>
</dbReference>
<keyword evidence="7 12" id="KW-0812">Transmembrane</keyword>
<evidence type="ECO:0000256" key="7">
    <source>
        <dbReference type="ARBA" id="ARBA00022692"/>
    </source>
</evidence>
<dbReference type="InterPro" id="IPR004358">
    <property type="entry name" value="Sig_transdc_His_kin-like_C"/>
</dbReference>
<dbReference type="InterPro" id="IPR005467">
    <property type="entry name" value="His_kinase_dom"/>
</dbReference>
<dbReference type="SMART" id="SM00387">
    <property type="entry name" value="HATPase_c"/>
    <property type="match status" value="1"/>
</dbReference>
<dbReference type="InterPro" id="IPR033463">
    <property type="entry name" value="sCache_3"/>
</dbReference>
<evidence type="ECO:0000256" key="1">
    <source>
        <dbReference type="ARBA" id="ARBA00000085"/>
    </source>
</evidence>
<dbReference type="SUPFAM" id="SSF158472">
    <property type="entry name" value="HAMP domain-like"/>
    <property type="match status" value="1"/>
</dbReference>
<dbReference type="EMBL" id="FMZV01000021">
    <property type="protein sequence ID" value="SDE50263.1"/>
    <property type="molecule type" value="Genomic_DNA"/>
</dbReference>
<dbReference type="InterPro" id="IPR036890">
    <property type="entry name" value="HATPase_C_sf"/>
</dbReference>
<feature type="transmembrane region" description="Helical" evidence="12">
    <location>
        <begin position="309"/>
        <end position="332"/>
    </location>
</feature>
<evidence type="ECO:0000256" key="9">
    <source>
        <dbReference type="ARBA" id="ARBA00022989"/>
    </source>
</evidence>
<keyword evidence="4" id="KW-1003">Cell membrane</keyword>
<comment type="catalytic activity">
    <reaction evidence="1">
        <text>ATP + protein L-histidine = ADP + protein N-phospho-L-histidine.</text>
        <dbReference type="EC" id="2.7.13.3"/>
    </reaction>
</comment>
<dbReference type="PROSITE" id="PS50109">
    <property type="entry name" value="HIS_KIN"/>
    <property type="match status" value="1"/>
</dbReference>
<evidence type="ECO:0000256" key="4">
    <source>
        <dbReference type="ARBA" id="ARBA00022475"/>
    </source>
</evidence>
<dbReference type="EC" id="2.7.13.3" evidence="3"/>
<dbReference type="PANTHER" id="PTHR43065:SF22">
    <property type="entry name" value="HISTIDINE KINASE"/>
    <property type="match status" value="1"/>
</dbReference>
<dbReference type="InterPro" id="IPR036097">
    <property type="entry name" value="HisK_dim/P_sf"/>
</dbReference>
<keyword evidence="5" id="KW-0597">Phosphoprotein</keyword>
<evidence type="ECO:0000259" key="14">
    <source>
        <dbReference type="PROSITE" id="PS50885"/>
    </source>
</evidence>
<keyword evidence="6" id="KW-0808">Transferase</keyword>
<dbReference type="AlphaFoldDB" id="A0A1G7DFH3"/>
<dbReference type="InterPro" id="IPR003594">
    <property type="entry name" value="HATPase_dom"/>
</dbReference>
<dbReference type="CDD" id="cd06225">
    <property type="entry name" value="HAMP"/>
    <property type="match status" value="1"/>
</dbReference>
<feature type="domain" description="Histidine kinase" evidence="13">
    <location>
        <begin position="435"/>
        <end position="649"/>
    </location>
</feature>
<dbReference type="Pfam" id="PF17202">
    <property type="entry name" value="sCache_3_3"/>
    <property type="match status" value="1"/>
</dbReference>